<dbReference type="PANTHER" id="PTHR24286:SF356">
    <property type="entry name" value="ENT-KAURENOIC ACID OXIDASE 2"/>
    <property type="match status" value="1"/>
</dbReference>
<evidence type="ECO:0000256" key="1">
    <source>
        <dbReference type="ARBA" id="ARBA00004167"/>
    </source>
</evidence>
<evidence type="ECO:0008006" key="11">
    <source>
        <dbReference type="Google" id="ProtNLM"/>
    </source>
</evidence>
<evidence type="ECO:0000256" key="8">
    <source>
        <dbReference type="RuleBase" id="RU000461"/>
    </source>
</evidence>
<dbReference type="SUPFAM" id="SSF48264">
    <property type="entry name" value="Cytochrome P450"/>
    <property type="match status" value="1"/>
</dbReference>
<comment type="subcellular location">
    <subcellularLocation>
        <location evidence="1">Membrane</location>
        <topology evidence="1">Single-pass membrane protein</topology>
    </subcellularLocation>
</comment>
<dbReference type="Gene3D" id="1.10.630.10">
    <property type="entry name" value="Cytochrome P450"/>
    <property type="match status" value="1"/>
</dbReference>
<comment type="cofactor">
    <cofactor evidence="7">
        <name>heme</name>
        <dbReference type="ChEBI" id="CHEBI:30413"/>
    </cofactor>
</comment>
<dbReference type="PROSITE" id="PS00086">
    <property type="entry name" value="CYTOCHROME_P450"/>
    <property type="match status" value="1"/>
</dbReference>
<protein>
    <recommendedName>
        <fullName evidence="11">Ent-kaurenoic acid oxidase</fullName>
    </recommendedName>
</protein>
<evidence type="ECO:0000256" key="3">
    <source>
        <dbReference type="ARBA" id="ARBA00022723"/>
    </source>
</evidence>
<dbReference type="GO" id="GO:0016125">
    <property type="term" value="P:sterol metabolic process"/>
    <property type="evidence" value="ECO:0007669"/>
    <property type="project" value="TreeGrafter"/>
</dbReference>
<comment type="caution">
    <text evidence="9">The sequence shown here is derived from an EMBL/GenBank/DDBJ whole genome shotgun (WGS) entry which is preliminary data.</text>
</comment>
<dbReference type="InterPro" id="IPR036396">
    <property type="entry name" value="Cyt_P450_sf"/>
</dbReference>
<organism evidence="9 10">
    <name type="scientific">Tagetes erecta</name>
    <name type="common">African marigold</name>
    <dbReference type="NCBI Taxonomy" id="13708"/>
    <lineage>
        <taxon>Eukaryota</taxon>
        <taxon>Viridiplantae</taxon>
        <taxon>Streptophyta</taxon>
        <taxon>Embryophyta</taxon>
        <taxon>Tracheophyta</taxon>
        <taxon>Spermatophyta</taxon>
        <taxon>Magnoliopsida</taxon>
        <taxon>eudicotyledons</taxon>
        <taxon>Gunneridae</taxon>
        <taxon>Pentapetalae</taxon>
        <taxon>asterids</taxon>
        <taxon>campanulids</taxon>
        <taxon>Asterales</taxon>
        <taxon>Asteraceae</taxon>
        <taxon>Asteroideae</taxon>
        <taxon>Heliantheae alliance</taxon>
        <taxon>Tageteae</taxon>
        <taxon>Tagetes</taxon>
    </lineage>
</organism>
<sequence length="259" mass="30241">MLIRSVRARGRLLTILDGTINEHSKRRETPQGITRKDMLDLLLECEDDNGRRLDKEEIIDILLSYLNAGHETSAHIMMWATIFLQAHPQVFQTAKEEQERIVKSMPVGQNGLTLKEYRQMEYLSKVVDETLRVVSLAFMTFREAKKDVEFKGYVIPKGWKVLLWYRSLHHDPENYPKPKEFNPSRWDGYVPKPGTFLPFSGGTRLCPGNELAKLEISIFLHHFLLKYKLERENPSCPIRYLPHQRPKDHCLGRVVKICN</sequence>
<comment type="similarity">
    <text evidence="8">Belongs to the cytochrome P450 family.</text>
</comment>
<dbReference type="GO" id="GO:0005506">
    <property type="term" value="F:iron ion binding"/>
    <property type="evidence" value="ECO:0007669"/>
    <property type="project" value="InterPro"/>
</dbReference>
<evidence type="ECO:0000256" key="5">
    <source>
        <dbReference type="ARBA" id="ARBA00023002"/>
    </source>
</evidence>
<keyword evidence="4" id="KW-0472">Membrane</keyword>
<accession>A0AAD8NY25</accession>
<keyword evidence="8" id="KW-0503">Monooxygenase</keyword>
<reference evidence="9" key="1">
    <citation type="journal article" date="2023" name="bioRxiv">
        <title>Improved chromosome-level genome assembly for marigold (Tagetes erecta).</title>
        <authorList>
            <person name="Jiang F."/>
            <person name="Yuan L."/>
            <person name="Wang S."/>
            <person name="Wang H."/>
            <person name="Xu D."/>
            <person name="Wang A."/>
            <person name="Fan W."/>
        </authorList>
    </citation>
    <scope>NUCLEOTIDE SEQUENCE</scope>
    <source>
        <strain evidence="9">WSJ</strain>
        <tissue evidence="9">Leaf</tissue>
    </source>
</reference>
<evidence type="ECO:0000256" key="7">
    <source>
        <dbReference type="PIRSR" id="PIRSR602401-1"/>
    </source>
</evidence>
<keyword evidence="6 7" id="KW-0408">Iron</keyword>
<dbReference type="EMBL" id="JAUHHV010000005">
    <property type="protein sequence ID" value="KAK1424999.1"/>
    <property type="molecule type" value="Genomic_DNA"/>
</dbReference>
<dbReference type="GO" id="GO:0020037">
    <property type="term" value="F:heme binding"/>
    <property type="evidence" value="ECO:0007669"/>
    <property type="project" value="InterPro"/>
</dbReference>
<proteinExistence type="inferred from homology"/>
<dbReference type="InterPro" id="IPR017972">
    <property type="entry name" value="Cyt_P450_CS"/>
</dbReference>
<evidence type="ECO:0000256" key="6">
    <source>
        <dbReference type="ARBA" id="ARBA00023004"/>
    </source>
</evidence>
<dbReference type="PANTHER" id="PTHR24286">
    <property type="entry name" value="CYTOCHROME P450 26"/>
    <property type="match status" value="1"/>
</dbReference>
<evidence type="ECO:0000256" key="2">
    <source>
        <dbReference type="ARBA" id="ARBA00022692"/>
    </source>
</evidence>
<dbReference type="PRINTS" id="PR00385">
    <property type="entry name" value="P450"/>
</dbReference>
<dbReference type="GO" id="GO:0016132">
    <property type="term" value="P:brassinosteroid biosynthetic process"/>
    <property type="evidence" value="ECO:0007669"/>
    <property type="project" value="TreeGrafter"/>
</dbReference>
<keyword evidence="7 8" id="KW-0349">Heme</keyword>
<dbReference type="AlphaFoldDB" id="A0AAD8NY25"/>
<dbReference type="InterPro" id="IPR002401">
    <property type="entry name" value="Cyt_P450_E_grp-I"/>
</dbReference>
<keyword evidence="5 8" id="KW-0560">Oxidoreductase</keyword>
<dbReference type="GO" id="GO:0010268">
    <property type="term" value="P:brassinosteroid homeostasis"/>
    <property type="evidence" value="ECO:0007669"/>
    <property type="project" value="TreeGrafter"/>
</dbReference>
<dbReference type="GO" id="GO:0016020">
    <property type="term" value="C:membrane"/>
    <property type="evidence" value="ECO:0007669"/>
    <property type="project" value="UniProtKB-SubCell"/>
</dbReference>
<dbReference type="InterPro" id="IPR001128">
    <property type="entry name" value="Cyt_P450"/>
</dbReference>
<dbReference type="GO" id="GO:0051777">
    <property type="term" value="F:ent-kaurenoic acid monooxygenase activity"/>
    <property type="evidence" value="ECO:0007669"/>
    <property type="project" value="TreeGrafter"/>
</dbReference>
<keyword evidence="4" id="KW-1133">Transmembrane helix</keyword>
<gene>
    <name evidence="9" type="ORF">QVD17_20341</name>
</gene>
<evidence type="ECO:0000256" key="4">
    <source>
        <dbReference type="ARBA" id="ARBA00022989"/>
    </source>
</evidence>
<dbReference type="PRINTS" id="PR00463">
    <property type="entry name" value="EP450I"/>
</dbReference>
<keyword evidence="10" id="KW-1185">Reference proteome</keyword>
<evidence type="ECO:0000313" key="9">
    <source>
        <dbReference type="EMBL" id="KAK1424999.1"/>
    </source>
</evidence>
<feature type="binding site" description="axial binding residue" evidence="7">
    <location>
        <position position="206"/>
    </location>
    <ligand>
        <name>heme</name>
        <dbReference type="ChEBI" id="CHEBI:30413"/>
    </ligand>
    <ligandPart>
        <name>Fe</name>
        <dbReference type="ChEBI" id="CHEBI:18248"/>
    </ligandPart>
</feature>
<keyword evidence="2" id="KW-0812">Transmembrane</keyword>
<keyword evidence="3 7" id="KW-0479">Metal-binding</keyword>
<dbReference type="GO" id="GO:0005783">
    <property type="term" value="C:endoplasmic reticulum"/>
    <property type="evidence" value="ECO:0007669"/>
    <property type="project" value="TreeGrafter"/>
</dbReference>
<dbReference type="Pfam" id="PF00067">
    <property type="entry name" value="p450"/>
    <property type="match status" value="1"/>
</dbReference>
<name>A0AAD8NY25_TARER</name>
<dbReference type="Proteomes" id="UP001229421">
    <property type="component" value="Unassembled WGS sequence"/>
</dbReference>
<evidence type="ECO:0000313" key="10">
    <source>
        <dbReference type="Proteomes" id="UP001229421"/>
    </source>
</evidence>